<dbReference type="FunCoup" id="A0A2V0NMS8">
    <property type="interactions" value="1540"/>
</dbReference>
<comment type="pathway">
    <text evidence="3">Purine metabolism; AMP biosynthesis via salvage pathway; AMP from adenine: step 1/1.</text>
</comment>
<gene>
    <name evidence="13" type="ORF">Rsub_00443</name>
</gene>
<feature type="region of interest" description="Disordered" evidence="11">
    <location>
        <begin position="13"/>
        <end position="59"/>
    </location>
</feature>
<evidence type="ECO:0000256" key="6">
    <source>
        <dbReference type="ARBA" id="ARBA00011893"/>
    </source>
</evidence>
<dbReference type="InterPro" id="IPR005764">
    <property type="entry name" value="Ade_phspho_trans"/>
</dbReference>
<dbReference type="HAMAP" id="MF_00004">
    <property type="entry name" value="Aden_phosphoribosyltr"/>
    <property type="match status" value="1"/>
</dbReference>
<protein>
    <recommendedName>
        <fullName evidence="6">adenine phosphoribosyltransferase</fullName>
        <ecNumber evidence="6">2.4.2.7</ecNumber>
    </recommendedName>
</protein>
<dbReference type="GO" id="GO:0044209">
    <property type="term" value="P:AMP salvage"/>
    <property type="evidence" value="ECO:0007669"/>
    <property type="project" value="UniProtKB-UniPathway"/>
</dbReference>
<evidence type="ECO:0000256" key="7">
    <source>
        <dbReference type="ARBA" id="ARBA00022490"/>
    </source>
</evidence>
<dbReference type="NCBIfam" id="NF002634">
    <property type="entry name" value="PRK02304.1-3"/>
    <property type="match status" value="1"/>
</dbReference>
<evidence type="ECO:0000313" key="14">
    <source>
        <dbReference type="Proteomes" id="UP000247498"/>
    </source>
</evidence>
<keyword evidence="14" id="KW-1185">Reference proteome</keyword>
<dbReference type="PANTHER" id="PTHR11776:SF7">
    <property type="entry name" value="PHOSPHORIBOSYLTRANSFERASE DOMAIN-CONTAINING PROTEIN"/>
    <property type="match status" value="1"/>
</dbReference>
<feature type="compositionally biased region" description="Low complexity" evidence="11">
    <location>
        <begin position="17"/>
        <end position="59"/>
    </location>
</feature>
<dbReference type="STRING" id="307507.A0A2V0NMS8"/>
<name>A0A2V0NMS8_9CHLO</name>
<comment type="caution">
    <text evidence="13">The sequence shown here is derived from an EMBL/GenBank/DDBJ whole genome shotgun (WGS) entry which is preliminary data.</text>
</comment>
<feature type="domain" description="Phosphoribosyltransferase" evidence="12">
    <location>
        <begin position="94"/>
        <end position="213"/>
    </location>
</feature>
<evidence type="ECO:0000256" key="1">
    <source>
        <dbReference type="ARBA" id="ARBA00000868"/>
    </source>
</evidence>
<dbReference type="GO" id="GO:0003999">
    <property type="term" value="F:adenine phosphoribosyltransferase activity"/>
    <property type="evidence" value="ECO:0007669"/>
    <property type="project" value="UniProtKB-EC"/>
</dbReference>
<accession>A0A2V0NMS8</accession>
<dbReference type="UniPathway" id="UPA00588">
    <property type="reaction ID" value="UER00646"/>
</dbReference>
<feature type="region of interest" description="Disordered" evidence="11">
    <location>
        <begin position="239"/>
        <end position="260"/>
    </location>
</feature>
<dbReference type="Gene3D" id="3.40.50.2020">
    <property type="match status" value="1"/>
</dbReference>
<dbReference type="GO" id="GO:0006168">
    <property type="term" value="P:adenine salvage"/>
    <property type="evidence" value="ECO:0007669"/>
    <property type="project" value="InterPro"/>
</dbReference>
<comment type="catalytic activity">
    <reaction evidence="1">
        <text>AMP + diphosphate = 5-phospho-alpha-D-ribose 1-diphosphate + adenine</text>
        <dbReference type="Rhea" id="RHEA:16609"/>
        <dbReference type="ChEBI" id="CHEBI:16708"/>
        <dbReference type="ChEBI" id="CHEBI:33019"/>
        <dbReference type="ChEBI" id="CHEBI:58017"/>
        <dbReference type="ChEBI" id="CHEBI:456215"/>
        <dbReference type="EC" id="2.4.2.7"/>
    </reaction>
</comment>
<comment type="subunit">
    <text evidence="5">Homodimer.</text>
</comment>
<evidence type="ECO:0000256" key="11">
    <source>
        <dbReference type="SAM" id="MobiDB-lite"/>
    </source>
</evidence>
<evidence type="ECO:0000256" key="5">
    <source>
        <dbReference type="ARBA" id="ARBA00011738"/>
    </source>
</evidence>
<evidence type="ECO:0000256" key="9">
    <source>
        <dbReference type="ARBA" id="ARBA00022679"/>
    </source>
</evidence>
<organism evidence="13 14">
    <name type="scientific">Raphidocelis subcapitata</name>
    <dbReference type="NCBI Taxonomy" id="307507"/>
    <lineage>
        <taxon>Eukaryota</taxon>
        <taxon>Viridiplantae</taxon>
        <taxon>Chlorophyta</taxon>
        <taxon>core chlorophytes</taxon>
        <taxon>Chlorophyceae</taxon>
        <taxon>CS clade</taxon>
        <taxon>Sphaeropleales</taxon>
        <taxon>Selenastraceae</taxon>
        <taxon>Raphidocelis</taxon>
    </lineage>
</organism>
<evidence type="ECO:0000259" key="12">
    <source>
        <dbReference type="Pfam" id="PF00156"/>
    </source>
</evidence>
<dbReference type="SUPFAM" id="SSF53271">
    <property type="entry name" value="PRTase-like"/>
    <property type="match status" value="1"/>
</dbReference>
<dbReference type="PANTHER" id="PTHR11776">
    <property type="entry name" value="ADENINE PHOSPHORIBOSYLTRANSFERASE"/>
    <property type="match status" value="1"/>
</dbReference>
<keyword evidence="8 13" id="KW-0328">Glycosyltransferase</keyword>
<keyword evidence="7" id="KW-0963">Cytoplasm</keyword>
<evidence type="ECO:0000256" key="8">
    <source>
        <dbReference type="ARBA" id="ARBA00022676"/>
    </source>
</evidence>
<keyword evidence="10" id="KW-0660">Purine salvage</keyword>
<dbReference type="AlphaFoldDB" id="A0A2V0NMS8"/>
<dbReference type="NCBIfam" id="NF002636">
    <property type="entry name" value="PRK02304.1-5"/>
    <property type="match status" value="1"/>
</dbReference>
<dbReference type="FunFam" id="3.40.50.2020:FF:000021">
    <property type="entry name" value="Adenine phosphoribosyltransferase"/>
    <property type="match status" value="1"/>
</dbReference>
<dbReference type="GO" id="GO:0006166">
    <property type="term" value="P:purine ribonucleoside salvage"/>
    <property type="evidence" value="ECO:0007669"/>
    <property type="project" value="UniProtKB-KW"/>
</dbReference>
<dbReference type="EMBL" id="BDRX01000002">
    <property type="protein sequence ID" value="GBF87732.1"/>
    <property type="molecule type" value="Genomic_DNA"/>
</dbReference>
<proteinExistence type="inferred from homology"/>
<comment type="similarity">
    <text evidence="4">Belongs to the purine/pyrimidine phosphoribosyltransferase family.</text>
</comment>
<comment type="subcellular location">
    <subcellularLocation>
        <location evidence="2">Cytoplasm</location>
    </subcellularLocation>
</comment>
<dbReference type="InterPro" id="IPR050120">
    <property type="entry name" value="Adenine_PRTase"/>
</dbReference>
<reference evidence="13 14" key="1">
    <citation type="journal article" date="2018" name="Sci. Rep.">
        <title>Raphidocelis subcapitata (=Pseudokirchneriella subcapitata) provides an insight into genome evolution and environmental adaptations in the Sphaeropleales.</title>
        <authorList>
            <person name="Suzuki S."/>
            <person name="Yamaguchi H."/>
            <person name="Nakajima N."/>
            <person name="Kawachi M."/>
        </authorList>
    </citation>
    <scope>NUCLEOTIDE SEQUENCE [LARGE SCALE GENOMIC DNA]</scope>
    <source>
        <strain evidence="13 14">NIES-35</strain>
    </source>
</reference>
<dbReference type="InterPro" id="IPR000836">
    <property type="entry name" value="PRTase_dom"/>
</dbReference>
<dbReference type="InParanoid" id="A0A2V0NMS8"/>
<dbReference type="InterPro" id="IPR029057">
    <property type="entry name" value="PRTase-like"/>
</dbReference>
<keyword evidence="9 13" id="KW-0808">Transferase</keyword>
<evidence type="ECO:0000256" key="2">
    <source>
        <dbReference type="ARBA" id="ARBA00004496"/>
    </source>
</evidence>
<dbReference type="Pfam" id="PF00156">
    <property type="entry name" value="Pribosyltran"/>
    <property type="match status" value="1"/>
</dbReference>
<evidence type="ECO:0000313" key="13">
    <source>
        <dbReference type="EMBL" id="GBF87732.1"/>
    </source>
</evidence>
<dbReference type="OrthoDB" id="363185at2759"/>
<evidence type="ECO:0000256" key="3">
    <source>
        <dbReference type="ARBA" id="ARBA00004659"/>
    </source>
</evidence>
<sequence>MGPVAAVLGIQRTGGKALTTRPRAAARRTAAPAARAPPRGAARASRARPAAPAAAGPAAPDPRLAAVAAAIRTVEDFPKPGVSFKDVGTLLLDPLAFGACIDLLAERYRGARIDAVAGFEARGFIFGPPLALALGAPFVMIRKAGKLPGETVGEDYATEYSTARIEIQKGALRPGQRVLLVDDLVATGGTLAAGASLVRRLGAVAVEAACVVELPGLGGRAAIGGLSLFALIGSAGSGGDGAGGGGGPGGSGAGSGGGRG</sequence>
<dbReference type="Proteomes" id="UP000247498">
    <property type="component" value="Unassembled WGS sequence"/>
</dbReference>
<dbReference type="NCBIfam" id="TIGR01090">
    <property type="entry name" value="apt"/>
    <property type="match status" value="1"/>
</dbReference>
<dbReference type="GO" id="GO:0005829">
    <property type="term" value="C:cytosol"/>
    <property type="evidence" value="ECO:0007669"/>
    <property type="project" value="TreeGrafter"/>
</dbReference>
<dbReference type="CDD" id="cd06223">
    <property type="entry name" value="PRTases_typeI"/>
    <property type="match status" value="1"/>
</dbReference>
<dbReference type="EC" id="2.4.2.7" evidence="6"/>
<evidence type="ECO:0000256" key="10">
    <source>
        <dbReference type="ARBA" id="ARBA00022726"/>
    </source>
</evidence>
<evidence type="ECO:0000256" key="4">
    <source>
        <dbReference type="ARBA" id="ARBA00008391"/>
    </source>
</evidence>